<dbReference type="Pfam" id="PF07647">
    <property type="entry name" value="SAM_2"/>
    <property type="match status" value="1"/>
</dbReference>
<dbReference type="Gene3D" id="1.10.150.50">
    <property type="entry name" value="Transcription Factor, Ets-1"/>
    <property type="match status" value="1"/>
</dbReference>
<evidence type="ECO:0000259" key="1">
    <source>
        <dbReference type="PROSITE" id="PS50105"/>
    </source>
</evidence>
<feature type="domain" description="SAM" evidence="1">
    <location>
        <begin position="86"/>
        <end position="129"/>
    </location>
</feature>
<dbReference type="InterPro" id="IPR001660">
    <property type="entry name" value="SAM"/>
</dbReference>
<gene>
    <name evidence="2" type="ORF">LAZ67_7002117</name>
</gene>
<sequence>MHYTLWVAQQGARVCVCQTLGLEAEEQLLESLNKMEGALQNCFESQGLVYFSRGGGPEEKRRGLFRGGTKKKPCNDGGEQSSVLIWGSGDVAHWLDSLQMGEYRDIFLRNDIQGPELLYLERRDLKVTT</sequence>
<dbReference type="EMBL" id="CP092869">
    <property type="protein sequence ID" value="UYV70189.1"/>
    <property type="molecule type" value="Genomic_DNA"/>
</dbReference>
<evidence type="ECO:0000313" key="2">
    <source>
        <dbReference type="EMBL" id="UYV70189.1"/>
    </source>
</evidence>
<protein>
    <submittedName>
        <fullName evidence="2">DGKD</fullName>
    </submittedName>
</protein>
<evidence type="ECO:0000313" key="3">
    <source>
        <dbReference type="Proteomes" id="UP001235939"/>
    </source>
</evidence>
<dbReference type="SUPFAM" id="SSF47769">
    <property type="entry name" value="SAM/Pointed domain"/>
    <property type="match status" value="1"/>
</dbReference>
<organism evidence="2 3">
    <name type="scientific">Cordylochernes scorpioides</name>
    <dbReference type="NCBI Taxonomy" id="51811"/>
    <lineage>
        <taxon>Eukaryota</taxon>
        <taxon>Metazoa</taxon>
        <taxon>Ecdysozoa</taxon>
        <taxon>Arthropoda</taxon>
        <taxon>Chelicerata</taxon>
        <taxon>Arachnida</taxon>
        <taxon>Pseudoscorpiones</taxon>
        <taxon>Cheliferoidea</taxon>
        <taxon>Chernetidae</taxon>
        <taxon>Cordylochernes</taxon>
    </lineage>
</organism>
<dbReference type="PROSITE" id="PS50105">
    <property type="entry name" value="SAM_DOMAIN"/>
    <property type="match status" value="1"/>
</dbReference>
<reference evidence="2 3" key="1">
    <citation type="submission" date="2022-01" db="EMBL/GenBank/DDBJ databases">
        <title>A chromosomal length assembly of Cordylochernes scorpioides.</title>
        <authorList>
            <person name="Zeh D."/>
            <person name="Zeh J."/>
        </authorList>
    </citation>
    <scope>NUCLEOTIDE SEQUENCE [LARGE SCALE GENOMIC DNA]</scope>
    <source>
        <strain evidence="2">IN4F17</strain>
        <tissue evidence="2">Whole Body</tissue>
    </source>
</reference>
<dbReference type="InterPro" id="IPR013761">
    <property type="entry name" value="SAM/pointed_sf"/>
</dbReference>
<accession>A0ABY6KN98</accession>
<dbReference type="Proteomes" id="UP001235939">
    <property type="component" value="Chromosome 07"/>
</dbReference>
<proteinExistence type="predicted"/>
<keyword evidence="3" id="KW-1185">Reference proteome</keyword>
<name>A0ABY6KN98_9ARAC</name>